<dbReference type="Pfam" id="PF02875">
    <property type="entry name" value="Mur_ligase_C"/>
    <property type="match status" value="1"/>
</dbReference>
<evidence type="ECO:0000256" key="3">
    <source>
        <dbReference type="ARBA" id="ARBA00022960"/>
    </source>
</evidence>
<dbReference type="GO" id="GO:0009252">
    <property type="term" value="P:peptidoglycan biosynthetic process"/>
    <property type="evidence" value="ECO:0007669"/>
    <property type="project" value="UniProtKB-UniRule"/>
</dbReference>
<dbReference type="GO" id="GO:0071555">
    <property type="term" value="P:cell wall organization"/>
    <property type="evidence" value="ECO:0007669"/>
    <property type="project" value="UniProtKB-KW"/>
</dbReference>
<dbReference type="InterPro" id="IPR005761">
    <property type="entry name" value="UDP-N-AcMur-Glu-dNH2Pim_ligase"/>
</dbReference>
<dbReference type="SUPFAM" id="SSF53244">
    <property type="entry name" value="MurD-like peptide ligases, peptide-binding domain"/>
    <property type="match status" value="1"/>
</dbReference>
<accession>A0A4Q1CFK9</accession>
<feature type="short sequence motif" description="Meso-diaminopimelate recognition motif" evidence="7">
    <location>
        <begin position="404"/>
        <end position="407"/>
    </location>
</feature>
<feature type="binding site" evidence="7">
    <location>
        <begin position="112"/>
        <end position="118"/>
    </location>
    <ligand>
        <name>ATP</name>
        <dbReference type="ChEBI" id="CHEBI:30616"/>
    </ligand>
</feature>
<dbReference type="InterPro" id="IPR035911">
    <property type="entry name" value="MurE/MurF_N"/>
</dbReference>
<keyword evidence="5 7" id="KW-0131">Cell cycle</keyword>
<dbReference type="AlphaFoldDB" id="A0A4Q1CFK9"/>
<dbReference type="Gene3D" id="3.90.190.20">
    <property type="entry name" value="Mur ligase, C-terminal domain"/>
    <property type="match status" value="1"/>
</dbReference>
<keyword evidence="7" id="KW-0067">ATP-binding</keyword>
<dbReference type="GO" id="GO:0000287">
    <property type="term" value="F:magnesium ion binding"/>
    <property type="evidence" value="ECO:0007669"/>
    <property type="project" value="UniProtKB-UniRule"/>
</dbReference>
<dbReference type="SUPFAM" id="SSF53623">
    <property type="entry name" value="MurD-like peptide ligases, catalytic domain"/>
    <property type="match status" value="1"/>
</dbReference>
<reference evidence="12 13" key="1">
    <citation type="submission" date="2019-01" db="EMBL/GenBank/DDBJ databases">
        <title>Lacibacter sp. strain TTM-7.</title>
        <authorList>
            <person name="Chen W.-M."/>
        </authorList>
    </citation>
    <scope>NUCLEOTIDE SEQUENCE [LARGE SCALE GENOMIC DNA]</scope>
    <source>
        <strain evidence="12 13">TTM-7</strain>
    </source>
</reference>
<dbReference type="HAMAP" id="MF_00208">
    <property type="entry name" value="MurE"/>
    <property type="match status" value="1"/>
</dbReference>
<evidence type="ECO:0000259" key="11">
    <source>
        <dbReference type="Pfam" id="PF08245"/>
    </source>
</evidence>
<feature type="binding site" evidence="7">
    <location>
        <position position="31"/>
    </location>
    <ligand>
        <name>UDP-N-acetyl-alpha-D-muramoyl-L-alanyl-D-glutamate</name>
        <dbReference type="ChEBI" id="CHEBI:83900"/>
    </ligand>
</feature>
<dbReference type="Pfam" id="PF01225">
    <property type="entry name" value="Mur_ligase"/>
    <property type="match status" value="1"/>
</dbReference>
<evidence type="ECO:0000256" key="8">
    <source>
        <dbReference type="RuleBase" id="RU004135"/>
    </source>
</evidence>
<dbReference type="Gene3D" id="3.40.1390.10">
    <property type="entry name" value="MurE/MurF, N-terminal domain"/>
    <property type="match status" value="1"/>
</dbReference>
<dbReference type="InterPro" id="IPR004101">
    <property type="entry name" value="Mur_ligase_C"/>
</dbReference>
<keyword evidence="7 12" id="KW-0436">Ligase</keyword>
<feature type="domain" description="Mur ligase C-terminal" evidence="10">
    <location>
        <begin position="328"/>
        <end position="459"/>
    </location>
</feature>
<evidence type="ECO:0000256" key="4">
    <source>
        <dbReference type="ARBA" id="ARBA00022984"/>
    </source>
</evidence>
<dbReference type="GO" id="GO:0005524">
    <property type="term" value="F:ATP binding"/>
    <property type="evidence" value="ECO:0007669"/>
    <property type="project" value="UniProtKB-UniRule"/>
</dbReference>
<dbReference type="EC" id="6.3.2.13" evidence="7"/>
<comment type="function">
    <text evidence="7">Catalyzes the addition of meso-diaminopimelic acid to the nucleotide precursor UDP-N-acetylmuramoyl-L-alanyl-D-glutamate (UMAG) in the biosynthesis of bacterial cell-wall peptidoglycan.</text>
</comment>
<keyword evidence="2 7" id="KW-0132">Cell division</keyword>
<dbReference type="InterPro" id="IPR036615">
    <property type="entry name" value="Mur_ligase_C_dom_sf"/>
</dbReference>
<dbReference type="Pfam" id="PF08245">
    <property type="entry name" value="Mur_ligase_M"/>
    <property type="match status" value="1"/>
</dbReference>
<dbReference type="GO" id="GO:0008360">
    <property type="term" value="P:regulation of cell shape"/>
    <property type="evidence" value="ECO:0007669"/>
    <property type="project" value="UniProtKB-KW"/>
</dbReference>
<comment type="pathway">
    <text evidence="7 8">Cell wall biogenesis; peptidoglycan biosynthesis.</text>
</comment>
<evidence type="ECO:0000259" key="10">
    <source>
        <dbReference type="Pfam" id="PF02875"/>
    </source>
</evidence>
<dbReference type="InterPro" id="IPR000713">
    <property type="entry name" value="Mur_ligase_N"/>
</dbReference>
<keyword evidence="7" id="KW-0460">Magnesium</keyword>
<dbReference type="SUPFAM" id="SSF63418">
    <property type="entry name" value="MurE/MurF N-terminal domain"/>
    <property type="match status" value="1"/>
</dbReference>
<name>A0A4Q1CFK9_9BACT</name>
<comment type="caution">
    <text evidence="12">The sequence shown here is derived from an EMBL/GenBank/DDBJ whole genome shotgun (WGS) entry which is preliminary data.</text>
</comment>
<dbReference type="Gene3D" id="3.40.1190.10">
    <property type="entry name" value="Mur-like, catalytic domain"/>
    <property type="match status" value="1"/>
</dbReference>
<dbReference type="NCBIfam" id="TIGR01085">
    <property type="entry name" value="murE"/>
    <property type="match status" value="1"/>
</dbReference>
<feature type="binding site" evidence="7">
    <location>
        <position position="461"/>
    </location>
    <ligand>
        <name>meso-2,6-diaminopimelate</name>
        <dbReference type="ChEBI" id="CHEBI:57791"/>
    </ligand>
</feature>
<feature type="binding site" evidence="7">
    <location>
        <position position="457"/>
    </location>
    <ligand>
        <name>meso-2,6-diaminopimelate</name>
        <dbReference type="ChEBI" id="CHEBI:57791"/>
    </ligand>
</feature>
<dbReference type="EMBL" id="SDHW01000006">
    <property type="protein sequence ID" value="RXK58452.1"/>
    <property type="molecule type" value="Genomic_DNA"/>
</dbReference>
<keyword evidence="13" id="KW-1185">Reference proteome</keyword>
<feature type="domain" description="Mur ligase N-terminal catalytic" evidence="9">
    <location>
        <begin position="27"/>
        <end position="97"/>
    </location>
</feature>
<dbReference type="GO" id="GO:0008765">
    <property type="term" value="F:UDP-N-acetylmuramoylalanyl-D-glutamate-2,6-diaminopimelate ligase activity"/>
    <property type="evidence" value="ECO:0007669"/>
    <property type="project" value="UniProtKB-UniRule"/>
</dbReference>
<evidence type="ECO:0000313" key="13">
    <source>
        <dbReference type="Proteomes" id="UP000290204"/>
    </source>
</evidence>
<evidence type="ECO:0000256" key="5">
    <source>
        <dbReference type="ARBA" id="ARBA00023306"/>
    </source>
</evidence>
<dbReference type="RefSeq" id="WP_129132253.1">
    <property type="nucleotide sequence ID" value="NZ_SDHW01000006.1"/>
</dbReference>
<evidence type="ECO:0000259" key="9">
    <source>
        <dbReference type="Pfam" id="PF01225"/>
    </source>
</evidence>
<comment type="caution">
    <text evidence="7">Lacks conserved residue(s) required for the propagation of feature annotation.</text>
</comment>
<feature type="binding site" evidence="7">
    <location>
        <position position="181"/>
    </location>
    <ligand>
        <name>UDP-N-acetyl-alpha-D-muramoyl-L-alanyl-D-glutamate</name>
        <dbReference type="ChEBI" id="CHEBI:83900"/>
    </ligand>
</feature>
<organism evidence="12 13">
    <name type="scientific">Lacibacter luteus</name>
    <dbReference type="NCBI Taxonomy" id="2508719"/>
    <lineage>
        <taxon>Bacteria</taxon>
        <taxon>Pseudomonadati</taxon>
        <taxon>Bacteroidota</taxon>
        <taxon>Chitinophagia</taxon>
        <taxon>Chitinophagales</taxon>
        <taxon>Chitinophagaceae</taxon>
        <taxon>Lacibacter</taxon>
    </lineage>
</organism>
<gene>
    <name evidence="7" type="primary">murE</name>
    <name evidence="12" type="ORF">ESA94_17605</name>
</gene>
<dbReference type="NCBIfam" id="NF001126">
    <property type="entry name" value="PRK00139.1-4"/>
    <property type="match status" value="1"/>
</dbReference>
<feature type="modified residue" description="N6-carboxylysine" evidence="7">
    <location>
        <position position="221"/>
    </location>
</feature>
<keyword evidence="3 7" id="KW-0133">Cell shape</keyword>
<dbReference type="PANTHER" id="PTHR23135:SF4">
    <property type="entry name" value="UDP-N-ACETYLMURAMOYL-L-ALANYL-D-GLUTAMATE--2,6-DIAMINOPIMELATE LIGASE MURE HOMOLOG, CHLOROPLASTIC"/>
    <property type="match status" value="1"/>
</dbReference>
<dbReference type="InterPro" id="IPR013221">
    <property type="entry name" value="Mur_ligase_cen"/>
</dbReference>
<comment type="cofactor">
    <cofactor evidence="7">
        <name>Mg(2+)</name>
        <dbReference type="ChEBI" id="CHEBI:18420"/>
    </cofactor>
</comment>
<feature type="binding site" evidence="7">
    <location>
        <begin position="154"/>
        <end position="155"/>
    </location>
    <ligand>
        <name>UDP-N-acetyl-alpha-D-muramoyl-L-alanyl-D-glutamate</name>
        <dbReference type="ChEBI" id="CHEBI:83900"/>
    </ligand>
</feature>
<feature type="binding site" evidence="7">
    <location>
        <position position="189"/>
    </location>
    <ligand>
        <name>UDP-N-acetyl-alpha-D-muramoyl-L-alanyl-D-glutamate</name>
        <dbReference type="ChEBI" id="CHEBI:83900"/>
    </ligand>
</feature>
<evidence type="ECO:0000256" key="7">
    <source>
        <dbReference type="HAMAP-Rule" id="MF_00208"/>
    </source>
</evidence>
<keyword evidence="7" id="KW-0963">Cytoplasm</keyword>
<dbReference type="Proteomes" id="UP000290204">
    <property type="component" value="Unassembled WGS sequence"/>
</dbReference>
<keyword evidence="6 7" id="KW-0961">Cell wall biogenesis/degradation</keyword>
<evidence type="ECO:0000256" key="1">
    <source>
        <dbReference type="ARBA" id="ARBA00005898"/>
    </source>
</evidence>
<comment type="PTM">
    <text evidence="7">Carboxylation is probably crucial for Mg(2+) binding and, consequently, for the gamma-phosphate positioning of ATP.</text>
</comment>
<evidence type="ECO:0000256" key="6">
    <source>
        <dbReference type="ARBA" id="ARBA00023316"/>
    </source>
</evidence>
<comment type="catalytic activity">
    <reaction evidence="7">
        <text>UDP-N-acetyl-alpha-D-muramoyl-L-alanyl-D-glutamate + meso-2,6-diaminopimelate + ATP = UDP-N-acetyl-alpha-D-muramoyl-L-alanyl-gamma-D-glutamyl-meso-2,6-diaminopimelate + ADP + phosphate + H(+)</text>
        <dbReference type="Rhea" id="RHEA:23676"/>
        <dbReference type="ChEBI" id="CHEBI:15378"/>
        <dbReference type="ChEBI" id="CHEBI:30616"/>
        <dbReference type="ChEBI" id="CHEBI:43474"/>
        <dbReference type="ChEBI" id="CHEBI:57791"/>
        <dbReference type="ChEBI" id="CHEBI:83900"/>
        <dbReference type="ChEBI" id="CHEBI:83905"/>
        <dbReference type="ChEBI" id="CHEBI:456216"/>
        <dbReference type="EC" id="6.3.2.13"/>
    </reaction>
</comment>
<dbReference type="GO" id="GO:0051301">
    <property type="term" value="P:cell division"/>
    <property type="evidence" value="ECO:0007669"/>
    <property type="project" value="UniProtKB-KW"/>
</dbReference>
<feature type="binding site" evidence="7">
    <location>
        <position position="187"/>
    </location>
    <ligand>
        <name>UDP-N-acetyl-alpha-D-muramoyl-L-alanyl-D-glutamate</name>
        <dbReference type="ChEBI" id="CHEBI:83900"/>
    </ligand>
</feature>
<dbReference type="UniPathway" id="UPA00219"/>
<comment type="similarity">
    <text evidence="1 7">Belongs to the MurCDEF family. MurE subfamily.</text>
</comment>
<dbReference type="InterPro" id="IPR036565">
    <property type="entry name" value="Mur-like_cat_sf"/>
</dbReference>
<keyword evidence="7" id="KW-0547">Nucleotide-binding</keyword>
<feature type="binding site" evidence="7">
    <location>
        <position position="380"/>
    </location>
    <ligand>
        <name>meso-2,6-diaminopimelate</name>
        <dbReference type="ChEBI" id="CHEBI:57791"/>
    </ligand>
</feature>
<proteinExistence type="inferred from homology"/>
<evidence type="ECO:0000313" key="12">
    <source>
        <dbReference type="EMBL" id="RXK58452.1"/>
    </source>
</evidence>
<feature type="domain" description="Mur ligase central" evidence="11">
    <location>
        <begin position="110"/>
        <end position="306"/>
    </location>
</feature>
<dbReference type="PANTHER" id="PTHR23135">
    <property type="entry name" value="MUR LIGASE FAMILY MEMBER"/>
    <property type="match status" value="1"/>
</dbReference>
<dbReference type="OrthoDB" id="9800958at2"/>
<feature type="binding site" evidence="7">
    <location>
        <begin position="404"/>
        <end position="407"/>
    </location>
    <ligand>
        <name>meso-2,6-diaminopimelate</name>
        <dbReference type="ChEBI" id="CHEBI:57791"/>
    </ligand>
</feature>
<dbReference type="GO" id="GO:0005737">
    <property type="term" value="C:cytoplasm"/>
    <property type="evidence" value="ECO:0007669"/>
    <property type="project" value="UniProtKB-SubCell"/>
</dbReference>
<protein>
    <recommendedName>
        <fullName evidence="7">UDP-N-acetylmuramoyl-L-alanyl-D-glutamate--2,6-diaminopimelate ligase</fullName>
        <ecNumber evidence="7">6.3.2.13</ecNumber>
    </recommendedName>
    <alternativeName>
        <fullName evidence="7">Meso-A2pm-adding enzyme</fullName>
    </alternativeName>
    <alternativeName>
        <fullName evidence="7">Meso-diaminopimelate-adding enzyme</fullName>
    </alternativeName>
    <alternativeName>
        <fullName evidence="7">UDP-MurNAc-L-Ala-D-Glu:meso-diaminopimelate ligase</fullName>
    </alternativeName>
    <alternativeName>
        <fullName evidence="7">UDP-MurNAc-tripeptide synthetase</fullName>
    </alternativeName>
    <alternativeName>
        <fullName evidence="7">UDP-N-acetylmuramyl-tripeptide synthetase</fullName>
    </alternativeName>
</protein>
<comment type="subcellular location">
    <subcellularLocation>
        <location evidence="7 8">Cytoplasm</location>
    </subcellularLocation>
</comment>
<evidence type="ECO:0000256" key="2">
    <source>
        <dbReference type="ARBA" id="ARBA00022618"/>
    </source>
</evidence>
<keyword evidence="4 7" id="KW-0573">Peptidoglycan synthesis</keyword>
<sequence>MAELKDILYKVHLRSVHGSTTVDVNDLQIDSRHVKAGTCFIAVKGVSVDGHAFIAKAVEQGASAIICEQLPEHLKEDVTYVQVANSAEAAGYIANEFFGSVTTQMNVVGVTGTNGKTTIATLLYKLFSGLGYRCGLVSTVQYHVGDKVYPSTHTTPDVINLNSLLKEMYDAGCTYVFMECSSHAIHQHRITGIHFTGALFSNITHDHLDYHKTFDEYIKVKKSFFDGLGKDAFAISNKDDKRGEVMLQNTKAKKLYYGLKNLADFKGKILENGLTGLQMMVNNDEVHFRLIGEFNAYNLLAVYGAAVSMGEDKQKVLQVLSSITGAEGRFDYIISPNHLILGIIDYAHTPDALENVLGTIKKLRRGHEQIITVVGCGGDRDKTKRPVMGEVACELSDKVIFTSDNPRSEDPLEILADMEYGLSSAARRKFISIADRKEAIKTAVSLAKNEDIILIAGKGHEKYQEIKGVKYAFDDKQVLEQMFELLER</sequence>